<dbReference type="GeneID" id="300655777"/>
<protein>
    <submittedName>
        <fullName evidence="8">Nitrite reductase small subunit NirD</fullName>
    </submittedName>
</protein>
<evidence type="ECO:0000259" key="7">
    <source>
        <dbReference type="PROSITE" id="PS51296"/>
    </source>
</evidence>
<sequence>MTFVDIGTLDDIPERGARLVKTHAGTVAVFRTSAGQVYAVEDKCPHLAGPLSQGIVHGSRVTCPLHNLVIDLASGAAEGPDGGCVRTYPVQLKEGRIHLGLDAQPSEKVA</sequence>
<dbReference type="Gene3D" id="2.102.10.10">
    <property type="entry name" value="Rieske [2Fe-2S] iron-sulphur domain"/>
    <property type="match status" value="1"/>
</dbReference>
<dbReference type="CDD" id="cd03530">
    <property type="entry name" value="Rieske_NirD_small_Bacillus"/>
    <property type="match status" value="1"/>
</dbReference>
<organism evidence="8 9">
    <name type="scientific">Pyruvatibacter mobilis</name>
    <dbReference type="NCBI Taxonomy" id="1712261"/>
    <lineage>
        <taxon>Bacteria</taxon>
        <taxon>Pseudomonadati</taxon>
        <taxon>Pseudomonadota</taxon>
        <taxon>Alphaproteobacteria</taxon>
        <taxon>Hyphomicrobiales</taxon>
        <taxon>Parvibaculaceae</taxon>
        <taxon>Pyruvatibacter</taxon>
    </lineage>
</organism>
<keyword evidence="4" id="KW-0408">Iron</keyword>
<comment type="caution">
    <text evidence="8">The sequence shown here is derived from an EMBL/GenBank/DDBJ whole genome shotgun (WGS) entry which is preliminary data.</text>
</comment>
<evidence type="ECO:0000256" key="1">
    <source>
        <dbReference type="ARBA" id="ARBA00022714"/>
    </source>
</evidence>
<dbReference type="GO" id="GO:0042128">
    <property type="term" value="P:nitrate assimilation"/>
    <property type="evidence" value="ECO:0007669"/>
    <property type="project" value="UniProtKB-KW"/>
</dbReference>
<dbReference type="EMBL" id="WXYQ01000004">
    <property type="protein sequence ID" value="NBG94867.1"/>
    <property type="molecule type" value="Genomic_DNA"/>
</dbReference>
<dbReference type="GO" id="GO:0008942">
    <property type="term" value="F:nitrite reductase [NAD(P)H] activity"/>
    <property type="evidence" value="ECO:0007669"/>
    <property type="project" value="InterPro"/>
</dbReference>
<name>A0A845Q8V3_9HYPH</name>
<dbReference type="OrthoDB" id="9800776at2"/>
<evidence type="ECO:0000256" key="2">
    <source>
        <dbReference type="ARBA" id="ARBA00022723"/>
    </source>
</evidence>
<feature type="domain" description="Rieske" evidence="7">
    <location>
        <begin position="4"/>
        <end position="99"/>
    </location>
</feature>
<keyword evidence="1" id="KW-0001">2Fe-2S</keyword>
<dbReference type="InterPro" id="IPR036922">
    <property type="entry name" value="Rieske_2Fe-2S_sf"/>
</dbReference>
<keyword evidence="3" id="KW-0560">Oxidoreductase</keyword>
<dbReference type="Pfam" id="PF13806">
    <property type="entry name" value="Rieske_2"/>
    <property type="match status" value="1"/>
</dbReference>
<dbReference type="InterPro" id="IPR012748">
    <property type="entry name" value="Rieske-like_NirD"/>
</dbReference>
<dbReference type="PANTHER" id="PTHR21496">
    <property type="entry name" value="FERREDOXIN-RELATED"/>
    <property type="match status" value="1"/>
</dbReference>
<evidence type="ECO:0000313" key="9">
    <source>
        <dbReference type="Proteomes" id="UP000470384"/>
    </source>
</evidence>
<keyword evidence="5" id="KW-0411">Iron-sulfur</keyword>
<dbReference type="PROSITE" id="PS51296">
    <property type="entry name" value="RIESKE"/>
    <property type="match status" value="1"/>
</dbReference>
<dbReference type="GO" id="GO:0051537">
    <property type="term" value="F:2 iron, 2 sulfur cluster binding"/>
    <property type="evidence" value="ECO:0007669"/>
    <property type="project" value="UniProtKB-KW"/>
</dbReference>
<dbReference type="Proteomes" id="UP000470384">
    <property type="component" value="Unassembled WGS sequence"/>
</dbReference>
<evidence type="ECO:0000256" key="4">
    <source>
        <dbReference type="ARBA" id="ARBA00023004"/>
    </source>
</evidence>
<accession>A0A845Q8V3</accession>
<reference evidence="8 9" key="1">
    <citation type="journal article" date="2016" name="Int. J. Syst. Evol. Microbiol.">
        <title>Pyruvatibacter mobilis gen. nov., sp. nov., a marine bacterium from the culture broth of Picochlorum sp. 122.</title>
        <authorList>
            <person name="Wang G."/>
            <person name="Tang M."/>
            <person name="Wu H."/>
            <person name="Dai S."/>
            <person name="Li T."/>
            <person name="Chen C."/>
            <person name="He H."/>
            <person name="Fan J."/>
            <person name="Xiang W."/>
            <person name="Li X."/>
        </authorList>
    </citation>
    <scope>NUCLEOTIDE SEQUENCE [LARGE SCALE GENOMIC DNA]</scope>
    <source>
        <strain evidence="8 9">GYP-11</strain>
    </source>
</reference>
<proteinExistence type="predicted"/>
<keyword evidence="2" id="KW-0479">Metal-binding</keyword>
<dbReference type="PANTHER" id="PTHR21496:SF23">
    <property type="entry name" value="3-PHENYLPROPIONATE_CINNAMIC ACID DIOXYGENASE FERREDOXIN SUBUNIT"/>
    <property type="match status" value="1"/>
</dbReference>
<dbReference type="AlphaFoldDB" id="A0A845Q8V3"/>
<dbReference type="InterPro" id="IPR017941">
    <property type="entry name" value="Rieske_2Fe-2S"/>
</dbReference>
<dbReference type="GO" id="GO:0046872">
    <property type="term" value="F:metal ion binding"/>
    <property type="evidence" value="ECO:0007669"/>
    <property type="project" value="UniProtKB-KW"/>
</dbReference>
<evidence type="ECO:0000256" key="5">
    <source>
        <dbReference type="ARBA" id="ARBA00023014"/>
    </source>
</evidence>
<dbReference type="SUPFAM" id="SSF50022">
    <property type="entry name" value="ISP domain"/>
    <property type="match status" value="1"/>
</dbReference>
<evidence type="ECO:0000313" key="8">
    <source>
        <dbReference type="EMBL" id="NBG94867.1"/>
    </source>
</evidence>
<dbReference type="RefSeq" id="WP_160586932.1">
    <property type="nucleotide sequence ID" value="NZ_BMHN01000001.1"/>
</dbReference>
<keyword evidence="9" id="KW-1185">Reference proteome</keyword>
<dbReference type="NCBIfam" id="TIGR02378">
    <property type="entry name" value="nirD_assim_sml"/>
    <property type="match status" value="1"/>
</dbReference>
<evidence type="ECO:0000256" key="6">
    <source>
        <dbReference type="ARBA" id="ARBA00023063"/>
    </source>
</evidence>
<evidence type="ECO:0000256" key="3">
    <source>
        <dbReference type="ARBA" id="ARBA00023002"/>
    </source>
</evidence>
<gene>
    <name evidence="8" type="primary">nirD</name>
    <name evidence="8" type="ORF">GTQ45_03885</name>
</gene>
<keyword evidence="6" id="KW-0534">Nitrate assimilation</keyword>